<dbReference type="RefSeq" id="XP_012188711.1">
    <property type="nucleotide sequence ID" value="XM_012333321.1"/>
</dbReference>
<dbReference type="eggNOG" id="ENOG502REAT">
    <property type="taxonomic scope" value="Eukaryota"/>
</dbReference>
<evidence type="ECO:0000313" key="3">
    <source>
        <dbReference type="Proteomes" id="UP000014071"/>
    </source>
</evidence>
<dbReference type="Gene3D" id="2.40.70.10">
    <property type="entry name" value="Acid Proteases"/>
    <property type="match status" value="1"/>
</dbReference>
<feature type="region of interest" description="Disordered" evidence="1">
    <location>
        <begin position="173"/>
        <end position="207"/>
    </location>
</feature>
<dbReference type="AlphaFoldDB" id="R9P1P8"/>
<dbReference type="InterPro" id="IPR021109">
    <property type="entry name" value="Peptidase_aspartic_dom_sf"/>
</dbReference>
<dbReference type="HOGENOM" id="CLU_485851_0_0_1"/>
<sequence>MTMMLALFHRWLLATLPVILMLLLHTSTFSTATIYRRDTHSLVVPLTFEPTSSLMTASISIGTSHSTYNLIVDTGSPFLVLQNSSFHPSSSTFDPQGAGQPDLGGATGYITTKPQPDGKGPVKPAIHFIEDQAYLNEGSGERAGGGAKGGNVTIGLTELGDLKGAQGILGLSPPLSLVKPPGGQGGSGGKGKRSPPHPSGHGEAGKLPSLDTSFLHSYLSPSHRQVLGMTGSSHFYIDFSPSTITNTTPTGEIVFPLTGTSLPQTSFGYNYSNAITIDPSSGSTFPTHPFWGIAHRNDLQFTLNDTPLPDIRIDALLLDSGTSGIIAPPSEVSKIFSLQNSITTSSPAGTSAVLGKTSCESDLKMGISIGGQKVRFEAVRRSVQPDGQFVQSKHDREDPQDEDWTKRSTYDGVNRWKSYLLDDAVKGIQGLVHDLTTLLPITLRKRSIHKRLSLSLLTTSPPSPPPNPLDLTSHIKPNPKSQTEQCQLSLIGSPQVEQMFPSNKDLKVWLLGMEFFQSNLVYHNLDTCQTVIVPRNDA</sequence>
<evidence type="ECO:0000256" key="1">
    <source>
        <dbReference type="SAM" id="MobiDB-lite"/>
    </source>
</evidence>
<proteinExistence type="predicted"/>
<reference evidence="3" key="1">
    <citation type="journal article" date="2013" name="Genome Announc.">
        <title>Draft genome sequence of the basidiomycetous yeast-like fungus Pseudozyma hubeiensis SY62, which produces an abundant amount of the biosurfactant mannosylerythritol lipids.</title>
        <authorList>
            <person name="Konishi M."/>
            <person name="Hatada Y."/>
            <person name="Horiuchi J."/>
        </authorList>
    </citation>
    <scope>NUCLEOTIDE SEQUENCE [LARGE SCALE GENOMIC DNA]</scope>
    <source>
        <strain evidence="3">SY62</strain>
    </source>
</reference>
<feature type="compositionally biased region" description="Basic and acidic residues" evidence="1">
    <location>
        <begin position="392"/>
        <end position="406"/>
    </location>
</feature>
<protein>
    <submittedName>
        <fullName evidence="2">Pantothenate transporter</fullName>
    </submittedName>
</protein>
<keyword evidence="3" id="KW-1185">Reference proteome</keyword>
<dbReference type="OrthoDB" id="2551191at2759"/>
<name>R9P1P8_PSEHS</name>
<organism evidence="2 3">
    <name type="scientific">Pseudozyma hubeiensis (strain SY62)</name>
    <name type="common">Yeast</name>
    <dbReference type="NCBI Taxonomy" id="1305764"/>
    <lineage>
        <taxon>Eukaryota</taxon>
        <taxon>Fungi</taxon>
        <taxon>Dikarya</taxon>
        <taxon>Basidiomycota</taxon>
        <taxon>Ustilaginomycotina</taxon>
        <taxon>Ustilaginomycetes</taxon>
        <taxon>Ustilaginales</taxon>
        <taxon>Ustilaginaceae</taxon>
        <taxon>Pseudozyma</taxon>
    </lineage>
</organism>
<feature type="region of interest" description="Disordered" evidence="1">
    <location>
        <begin position="456"/>
        <end position="483"/>
    </location>
</feature>
<evidence type="ECO:0000313" key="2">
    <source>
        <dbReference type="EMBL" id="GAC95124.1"/>
    </source>
</evidence>
<dbReference type="SUPFAM" id="SSF50630">
    <property type="entry name" value="Acid proteases"/>
    <property type="match status" value="1"/>
</dbReference>
<dbReference type="EMBL" id="DF238790">
    <property type="protein sequence ID" value="GAC95124.1"/>
    <property type="molecule type" value="Genomic_DNA"/>
</dbReference>
<gene>
    <name evidence="2" type="ORF">PHSY_002699</name>
</gene>
<dbReference type="GeneID" id="24107990"/>
<dbReference type="Proteomes" id="UP000014071">
    <property type="component" value="Unassembled WGS sequence"/>
</dbReference>
<feature type="region of interest" description="Disordered" evidence="1">
    <location>
        <begin position="385"/>
        <end position="406"/>
    </location>
</feature>
<accession>R9P1P8</accession>